<evidence type="ECO:0000259" key="2">
    <source>
        <dbReference type="Pfam" id="PF12260"/>
    </source>
</evidence>
<evidence type="ECO:0000256" key="1">
    <source>
        <dbReference type="SAM" id="SignalP"/>
    </source>
</evidence>
<dbReference type="OrthoDB" id="4062651at2759"/>
<dbReference type="InterPro" id="IPR042983">
    <property type="entry name" value="PKDCC"/>
</dbReference>
<dbReference type="SUPFAM" id="SSF56112">
    <property type="entry name" value="Protein kinase-like (PK-like)"/>
    <property type="match status" value="1"/>
</dbReference>
<dbReference type="EMBL" id="AMQN01014938">
    <property type="status" value="NOT_ANNOTATED_CDS"/>
    <property type="molecule type" value="Genomic_DNA"/>
</dbReference>
<reference evidence="3 5" key="2">
    <citation type="journal article" date="2013" name="Nature">
        <title>Insights into bilaterian evolution from three spiralian genomes.</title>
        <authorList>
            <person name="Simakov O."/>
            <person name="Marletaz F."/>
            <person name="Cho S.J."/>
            <person name="Edsinger-Gonzales E."/>
            <person name="Havlak P."/>
            <person name="Hellsten U."/>
            <person name="Kuo D.H."/>
            <person name="Larsson T."/>
            <person name="Lv J."/>
            <person name="Arendt D."/>
            <person name="Savage R."/>
            <person name="Osoegawa K."/>
            <person name="de Jong P."/>
            <person name="Grimwood J."/>
            <person name="Chapman J.A."/>
            <person name="Shapiro H."/>
            <person name="Aerts A."/>
            <person name="Otillar R.P."/>
            <person name="Terry A.Y."/>
            <person name="Boore J.L."/>
            <person name="Grigoriev I.V."/>
            <person name="Lindberg D.R."/>
            <person name="Seaver E.C."/>
            <person name="Weisblat D.A."/>
            <person name="Putnam N.H."/>
            <person name="Rokhsar D.S."/>
        </authorList>
    </citation>
    <scope>NUCLEOTIDE SEQUENCE</scope>
    <source>
        <strain evidence="3 5">I ESC-2004</strain>
    </source>
</reference>
<dbReference type="EnsemblMetazoa" id="CapteT212817">
    <property type="protein sequence ID" value="CapteP212817"/>
    <property type="gene ID" value="CapteG212817"/>
</dbReference>
<evidence type="ECO:0000313" key="5">
    <source>
        <dbReference type="Proteomes" id="UP000014760"/>
    </source>
</evidence>
<evidence type="ECO:0000313" key="4">
    <source>
        <dbReference type="EnsemblMetazoa" id="CapteP212817"/>
    </source>
</evidence>
<reference evidence="4" key="3">
    <citation type="submission" date="2015-06" db="UniProtKB">
        <authorList>
            <consortium name="EnsemblMetazoa"/>
        </authorList>
    </citation>
    <scope>IDENTIFICATION</scope>
</reference>
<feature type="chain" id="PRO_5008786715" description="FAM69 protein-kinase domain-containing protein" evidence="1">
    <location>
        <begin position="37"/>
        <end position="321"/>
    </location>
</feature>
<dbReference type="Gene3D" id="1.10.510.10">
    <property type="entry name" value="Transferase(Phosphotransferase) domain 1"/>
    <property type="match status" value="1"/>
</dbReference>
<dbReference type="GO" id="GO:0004715">
    <property type="term" value="F:non-membrane spanning protein tyrosine kinase activity"/>
    <property type="evidence" value="ECO:0007669"/>
    <property type="project" value="InterPro"/>
</dbReference>
<dbReference type="GO" id="GO:0001501">
    <property type="term" value="P:skeletal system development"/>
    <property type="evidence" value="ECO:0007669"/>
    <property type="project" value="TreeGrafter"/>
</dbReference>
<dbReference type="Pfam" id="PF12260">
    <property type="entry name" value="PIP49_C"/>
    <property type="match status" value="1"/>
</dbReference>
<reference evidence="5" key="1">
    <citation type="submission" date="2012-12" db="EMBL/GenBank/DDBJ databases">
        <authorList>
            <person name="Hellsten U."/>
            <person name="Grimwood J."/>
            <person name="Chapman J.A."/>
            <person name="Shapiro H."/>
            <person name="Aerts A."/>
            <person name="Otillar R.P."/>
            <person name="Terry A.Y."/>
            <person name="Boore J.L."/>
            <person name="Simakov O."/>
            <person name="Marletaz F."/>
            <person name="Cho S.-J."/>
            <person name="Edsinger-Gonzales E."/>
            <person name="Havlak P."/>
            <person name="Kuo D.-H."/>
            <person name="Larsson T."/>
            <person name="Lv J."/>
            <person name="Arendt D."/>
            <person name="Savage R."/>
            <person name="Osoegawa K."/>
            <person name="de Jong P."/>
            <person name="Lindberg D.R."/>
            <person name="Seaver E.C."/>
            <person name="Weisblat D.A."/>
            <person name="Putnam N.H."/>
            <person name="Grigoriev I.V."/>
            <person name="Rokhsar D.S."/>
        </authorList>
    </citation>
    <scope>NUCLEOTIDE SEQUENCE</scope>
    <source>
        <strain evidence="5">I ESC-2004</strain>
    </source>
</reference>
<protein>
    <recommendedName>
        <fullName evidence="2">FAM69 protein-kinase domain-containing protein</fullName>
    </recommendedName>
</protein>
<feature type="signal peptide" evidence="1">
    <location>
        <begin position="1"/>
        <end position="36"/>
    </location>
</feature>
<organism evidence="3">
    <name type="scientific">Capitella teleta</name>
    <name type="common">Polychaete worm</name>
    <dbReference type="NCBI Taxonomy" id="283909"/>
    <lineage>
        <taxon>Eukaryota</taxon>
        <taxon>Metazoa</taxon>
        <taxon>Spiralia</taxon>
        <taxon>Lophotrochozoa</taxon>
        <taxon>Annelida</taxon>
        <taxon>Polychaeta</taxon>
        <taxon>Sedentaria</taxon>
        <taxon>Scolecida</taxon>
        <taxon>Capitellidae</taxon>
        <taxon>Capitella</taxon>
    </lineage>
</organism>
<evidence type="ECO:0000313" key="3">
    <source>
        <dbReference type="EMBL" id="ELT89273.1"/>
    </source>
</evidence>
<dbReference type="PANTHER" id="PTHR46448:SF1">
    <property type="entry name" value="PROTEIN KINASE DOMAIN-CONTAINING PROTEIN"/>
    <property type="match status" value="1"/>
</dbReference>
<dbReference type="EMBL" id="KB311434">
    <property type="protein sequence ID" value="ELT89273.1"/>
    <property type="molecule type" value="Genomic_DNA"/>
</dbReference>
<dbReference type="STRING" id="283909.R7T7A3"/>
<gene>
    <name evidence="3" type="ORF">CAPTEDRAFT_212817</name>
</gene>
<dbReference type="Proteomes" id="UP000014760">
    <property type="component" value="Unassembled WGS sequence"/>
</dbReference>
<sequence>MERSISAWRCRRTAKVAALVFCAIFALLRIQQETLASVDDGGLLFNCSNIAEININTRNVHGKGVTKHAFLGRYHGSHVLVKMVTGTGYDVTRCLSSNRSSTECYAWANMKLLKEIMLHLELRHASLVQLLGFCVRSEETEALSLSEHGIIGVYEYAVPLTNVESWSLSTRLTSAWELLDLLSYLEQSPLGSLLVADLKRSHLLLRPPHSIVITDLDDVTSVEPKCSSNGSCDHNVKCRNGRCSGHNARHNLLRFHSVLLSDMLHCNTNSSIKQNTSSVCHNLSIGHGSASAIQSQLSTLLRGLNENSDGEFRRLNFLLAE</sequence>
<dbReference type="OMA" id="FNVISAM"/>
<accession>R7T7A3</accession>
<proteinExistence type="predicted"/>
<name>R7T7A3_CAPTE</name>
<dbReference type="PANTHER" id="PTHR46448">
    <property type="entry name" value="PROTEIN KINASE DOMAIN-CONTAINING PROTEIN"/>
    <property type="match status" value="1"/>
</dbReference>
<keyword evidence="5" id="KW-1185">Reference proteome</keyword>
<feature type="domain" description="FAM69 protein-kinase" evidence="2">
    <location>
        <begin position="114"/>
        <end position="302"/>
    </location>
</feature>
<dbReference type="InterPro" id="IPR011009">
    <property type="entry name" value="Kinase-like_dom_sf"/>
</dbReference>
<dbReference type="AlphaFoldDB" id="R7T7A3"/>
<keyword evidence="1" id="KW-0732">Signal</keyword>
<dbReference type="HOGENOM" id="CLU_792851_0_0_1"/>
<dbReference type="GO" id="GO:0005576">
    <property type="term" value="C:extracellular region"/>
    <property type="evidence" value="ECO:0007669"/>
    <property type="project" value="TreeGrafter"/>
</dbReference>
<dbReference type="InterPro" id="IPR022049">
    <property type="entry name" value="FAM69_kinase_dom"/>
</dbReference>